<evidence type="ECO:0000259" key="3">
    <source>
        <dbReference type="Pfam" id="PF25973"/>
    </source>
</evidence>
<dbReference type="SUPFAM" id="SSF111369">
    <property type="entry name" value="HlyD-like secretion proteins"/>
    <property type="match status" value="1"/>
</dbReference>
<dbReference type="Gene3D" id="2.40.420.20">
    <property type="match status" value="1"/>
</dbReference>
<comment type="caution">
    <text evidence="4">The sequence shown here is derived from an EMBL/GenBank/DDBJ whole genome shotgun (WGS) entry which is preliminary data.</text>
</comment>
<dbReference type="AlphaFoldDB" id="A0A2W5SWP8"/>
<feature type="domain" description="CzcB-like barrel-sandwich hybrid" evidence="3">
    <location>
        <begin position="66"/>
        <end position="205"/>
    </location>
</feature>
<dbReference type="Gene3D" id="2.40.50.100">
    <property type="match status" value="1"/>
</dbReference>
<dbReference type="Pfam" id="PF25973">
    <property type="entry name" value="BSH_CzcB"/>
    <property type="match status" value="1"/>
</dbReference>
<dbReference type="NCBIfam" id="TIGR01730">
    <property type="entry name" value="RND_mfp"/>
    <property type="match status" value="1"/>
</dbReference>
<feature type="domain" description="CusB-like beta-barrel" evidence="2">
    <location>
        <begin position="212"/>
        <end position="280"/>
    </location>
</feature>
<dbReference type="GO" id="GO:1990281">
    <property type="term" value="C:efflux pump complex"/>
    <property type="evidence" value="ECO:0007669"/>
    <property type="project" value="TreeGrafter"/>
</dbReference>
<dbReference type="EMBL" id="QFQP01000031">
    <property type="protein sequence ID" value="PZR07430.1"/>
    <property type="molecule type" value="Genomic_DNA"/>
</dbReference>
<dbReference type="InterPro" id="IPR058647">
    <property type="entry name" value="BSH_CzcB-like"/>
</dbReference>
<dbReference type="Gene3D" id="1.10.287.470">
    <property type="entry name" value="Helix hairpin bin"/>
    <property type="match status" value="1"/>
</dbReference>
<dbReference type="Proteomes" id="UP000249061">
    <property type="component" value="Unassembled WGS sequence"/>
</dbReference>
<dbReference type="GO" id="GO:0015562">
    <property type="term" value="F:efflux transmembrane transporter activity"/>
    <property type="evidence" value="ECO:0007669"/>
    <property type="project" value="TreeGrafter"/>
</dbReference>
<protein>
    <submittedName>
        <fullName evidence="4">Uncharacterized protein</fullName>
    </submittedName>
</protein>
<accession>A0A2W5SWP8</accession>
<dbReference type="PANTHER" id="PTHR30469:SF37">
    <property type="entry name" value="RAGD PROTEIN"/>
    <property type="match status" value="1"/>
</dbReference>
<dbReference type="InterPro" id="IPR058792">
    <property type="entry name" value="Beta-barrel_RND_2"/>
</dbReference>
<proteinExistence type="inferred from homology"/>
<comment type="similarity">
    <text evidence="1">Belongs to the membrane fusion protein (MFP) (TC 8.A.1) family.</text>
</comment>
<reference evidence="4 5" key="1">
    <citation type="submission" date="2017-08" db="EMBL/GenBank/DDBJ databases">
        <title>Infants hospitalized years apart are colonized by the same room-sourced microbial strains.</title>
        <authorList>
            <person name="Brooks B."/>
            <person name="Olm M.R."/>
            <person name="Firek B.A."/>
            <person name="Baker R."/>
            <person name="Thomas B.C."/>
            <person name="Morowitz M.J."/>
            <person name="Banfield J.F."/>
        </authorList>
    </citation>
    <scope>NUCLEOTIDE SEQUENCE [LARGE SCALE GENOMIC DNA]</scope>
    <source>
        <strain evidence="4">S2_003_000_R2_14</strain>
    </source>
</reference>
<sequence length="369" mass="39059">MKKILIPLAVVLVAAGAWRFSKQGEARAMANREIGAPPVRVAMPMKAASELKVALPGSVRPKDQVTLFARSNGFVRQVTVDLGDVVKKDQVLARIDAPDLAASLAQTNARLAQANAALALVAAQHERTVALGKSGNLSPQDIDASSLRLRAAESEKALATAEHDRLGALVSYLTVKAPFDGTINRRYIDDGALVSSERTALFDIATTDDLQIDVDVPQWAASQVKAGLTAQVTSGQQTFTATVTRTAGALDASLRTLRTELKPGPDAKLLPGAYVKVNFSVPRDEAVTQVPSSSVAVRNGVPTVAVVGAGDMLRYVPVKIVRELGRDVEVLGEVPADARVALYPPASLADGDVVRPVMPEEKKVTQVVR</sequence>
<organism evidence="4 5">
    <name type="scientific">Archangium gephyra</name>
    <dbReference type="NCBI Taxonomy" id="48"/>
    <lineage>
        <taxon>Bacteria</taxon>
        <taxon>Pseudomonadati</taxon>
        <taxon>Myxococcota</taxon>
        <taxon>Myxococcia</taxon>
        <taxon>Myxococcales</taxon>
        <taxon>Cystobacterineae</taxon>
        <taxon>Archangiaceae</taxon>
        <taxon>Archangium</taxon>
    </lineage>
</organism>
<evidence type="ECO:0000256" key="1">
    <source>
        <dbReference type="ARBA" id="ARBA00009477"/>
    </source>
</evidence>
<name>A0A2W5SWP8_9BACT</name>
<dbReference type="PANTHER" id="PTHR30469">
    <property type="entry name" value="MULTIDRUG RESISTANCE PROTEIN MDTA"/>
    <property type="match status" value="1"/>
</dbReference>
<gene>
    <name evidence="4" type="ORF">DI536_27650</name>
</gene>
<evidence type="ECO:0000313" key="4">
    <source>
        <dbReference type="EMBL" id="PZR07430.1"/>
    </source>
</evidence>
<dbReference type="Gene3D" id="2.40.30.170">
    <property type="match status" value="1"/>
</dbReference>
<dbReference type="Pfam" id="PF25954">
    <property type="entry name" value="Beta-barrel_RND_2"/>
    <property type="match status" value="1"/>
</dbReference>
<evidence type="ECO:0000259" key="2">
    <source>
        <dbReference type="Pfam" id="PF25954"/>
    </source>
</evidence>
<dbReference type="InterPro" id="IPR006143">
    <property type="entry name" value="RND_pump_MFP"/>
</dbReference>
<evidence type="ECO:0000313" key="5">
    <source>
        <dbReference type="Proteomes" id="UP000249061"/>
    </source>
</evidence>